<keyword evidence="2" id="KW-0808">Transferase</keyword>
<dbReference type="PANTHER" id="PTHR21310">
    <property type="entry name" value="AMINOGLYCOSIDE PHOSPHOTRANSFERASE-RELATED-RELATED"/>
    <property type="match status" value="1"/>
</dbReference>
<dbReference type="PROSITE" id="PS50011">
    <property type="entry name" value="PROTEIN_KINASE_DOM"/>
    <property type="match status" value="1"/>
</dbReference>
<dbReference type="EMBL" id="JAGGKG010000007">
    <property type="protein sequence ID" value="MBP1905157.1"/>
    <property type="molecule type" value="Genomic_DNA"/>
</dbReference>
<dbReference type="Pfam" id="PF01636">
    <property type="entry name" value="APH"/>
    <property type="match status" value="1"/>
</dbReference>
<dbReference type="InterPro" id="IPR000719">
    <property type="entry name" value="Prot_kinase_dom"/>
</dbReference>
<keyword evidence="2" id="KW-0418">Kinase</keyword>
<comment type="caution">
    <text evidence="2">The sequence shown here is derived from an EMBL/GenBank/DDBJ whole genome shotgun (WGS) entry which is preliminary data.</text>
</comment>
<dbReference type="GO" id="GO:0016301">
    <property type="term" value="F:kinase activity"/>
    <property type="evidence" value="ECO:0007669"/>
    <property type="project" value="UniProtKB-KW"/>
</dbReference>
<dbReference type="Gene3D" id="3.90.1200.10">
    <property type="match status" value="1"/>
</dbReference>
<keyword evidence="3" id="KW-1185">Reference proteome</keyword>
<dbReference type="SUPFAM" id="SSF56112">
    <property type="entry name" value="Protein kinase-like (PK-like)"/>
    <property type="match status" value="1"/>
</dbReference>
<dbReference type="InterPro" id="IPR051678">
    <property type="entry name" value="AGP_Transferase"/>
</dbReference>
<gene>
    <name evidence="2" type="ORF">J2Z32_001785</name>
</gene>
<sequence length="266" mass="30186">MDPFQLNEIPQSIKKELGTIHNITFPRQGSTSNVGIVQCDKGVVVLKRATGQQYSEWLKKEMTVLQILAHTELPAPGVYQFLEQANSAYGTQSWLCMEFLQGETIREVLTDEKDSSIRNEILSSFGEELRRIHNTSCPPELKRQTPWLEKMLQQAEYNLNFEATEGNPELLEHLKLNQPSLHPQSLIHGDCTIDNFLVAQGKIVGIIDWGGGAYGDPRYDVALATRPKPNLFQAASDYQAFFDGYGEKIITEEQYVYFADGLYEFF</sequence>
<dbReference type="InterPro" id="IPR002575">
    <property type="entry name" value="Aminoglycoside_PTrfase"/>
</dbReference>
<dbReference type="InterPro" id="IPR011009">
    <property type="entry name" value="Kinase-like_dom_sf"/>
</dbReference>
<reference evidence="2 3" key="1">
    <citation type="submission" date="2021-03" db="EMBL/GenBank/DDBJ databases">
        <title>Genomic Encyclopedia of Type Strains, Phase IV (KMG-IV): sequencing the most valuable type-strain genomes for metagenomic binning, comparative biology and taxonomic classification.</title>
        <authorList>
            <person name="Goeker M."/>
        </authorList>
    </citation>
    <scope>NUCLEOTIDE SEQUENCE [LARGE SCALE GENOMIC DNA]</scope>
    <source>
        <strain evidence="2 3">DSM 14349</strain>
    </source>
</reference>
<protein>
    <submittedName>
        <fullName evidence="2">Aminoglycoside phosphotransferase (APT) family kinase protein</fullName>
    </submittedName>
</protein>
<dbReference type="Proteomes" id="UP001519272">
    <property type="component" value="Unassembled WGS sequence"/>
</dbReference>
<name>A0ABS4FRF5_9BACL</name>
<evidence type="ECO:0000259" key="1">
    <source>
        <dbReference type="PROSITE" id="PS50011"/>
    </source>
</evidence>
<proteinExistence type="predicted"/>
<accession>A0ABS4FRF5</accession>
<organism evidence="2 3">
    <name type="scientific">Paenibacillus turicensis</name>
    <dbReference type="NCBI Taxonomy" id="160487"/>
    <lineage>
        <taxon>Bacteria</taxon>
        <taxon>Bacillati</taxon>
        <taxon>Bacillota</taxon>
        <taxon>Bacilli</taxon>
        <taxon>Bacillales</taxon>
        <taxon>Paenibacillaceae</taxon>
        <taxon>Paenibacillus</taxon>
    </lineage>
</organism>
<dbReference type="RefSeq" id="WP_210088798.1">
    <property type="nucleotide sequence ID" value="NZ_JAGGKG010000007.1"/>
</dbReference>
<evidence type="ECO:0000313" key="2">
    <source>
        <dbReference type="EMBL" id="MBP1905157.1"/>
    </source>
</evidence>
<feature type="domain" description="Protein kinase" evidence="1">
    <location>
        <begin position="20"/>
        <end position="266"/>
    </location>
</feature>
<dbReference type="Gene3D" id="3.30.200.150">
    <property type="match status" value="1"/>
</dbReference>
<evidence type="ECO:0000313" key="3">
    <source>
        <dbReference type="Proteomes" id="UP001519272"/>
    </source>
</evidence>